<dbReference type="Gene3D" id="2.60.120.620">
    <property type="entry name" value="q2cbj1_9rhob like domain"/>
    <property type="match status" value="1"/>
</dbReference>
<evidence type="ECO:0000256" key="4">
    <source>
        <dbReference type="ARBA" id="ARBA00022964"/>
    </source>
</evidence>
<keyword evidence="5" id="KW-0560">Oxidoreductase</keyword>
<keyword evidence="6" id="KW-0408">Iron</keyword>
<dbReference type="EMBL" id="JAKUDL010000008">
    <property type="protein sequence ID" value="MCH4296214.1"/>
    <property type="molecule type" value="Genomic_DNA"/>
</dbReference>
<dbReference type="Pfam" id="PF13640">
    <property type="entry name" value="2OG-FeII_Oxy_3"/>
    <property type="match status" value="1"/>
</dbReference>
<dbReference type="Proteomes" id="UP001297581">
    <property type="component" value="Unassembled WGS sequence"/>
</dbReference>
<dbReference type="InterPro" id="IPR005123">
    <property type="entry name" value="Oxoglu/Fe-dep_dioxygenase_dom"/>
</dbReference>
<dbReference type="GO" id="GO:0031543">
    <property type="term" value="F:peptidyl-proline dioxygenase activity"/>
    <property type="evidence" value="ECO:0007669"/>
    <property type="project" value="TreeGrafter"/>
</dbReference>
<comment type="cofactor">
    <cofactor evidence="1">
        <name>L-ascorbate</name>
        <dbReference type="ChEBI" id="CHEBI:38290"/>
    </cofactor>
</comment>
<evidence type="ECO:0000313" key="9">
    <source>
        <dbReference type="Proteomes" id="UP001297581"/>
    </source>
</evidence>
<keyword evidence="2" id="KW-0479">Metal-binding</keyword>
<dbReference type="GO" id="GO:0071456">
    <property type="term" value="P:cellular response to hypoxia"/>
    <property type="evidence" value="ECO:0007669"/>
    <property type="project" value="TreeGrafter"/>
</dbReference>
<dbReference type="PANTHER" id="PTHR12907">
    <property type="entry name" value="EGL NINE HOMOLOG-RELATED"/>
    <property type="match status" value="1"/>
</dbReference>
<evidence type="ECO:0000313" key="8">
    <source>
        <dbReference type="EMBL" id="MCH4296214.1"/>
    </source>
</evidence>
<dbReference type="RefSeq" id="WP_240592280.1">
    <property type="nucleotide sequence ID" value="NZ_JAKUDL010000008.1"/>
</dbReference>
<dbReference type="InterPro" id="IPR051559">
    <property type="entry name" value="HIF_prolyl_hydroxylases"/>
</dbReference>
<protein>
    <submittedName>
        <fullName evidence="8">2OG-Fe(II) oxygenase</fullName>
    </submittedName>
</protein>
<name>A0AAJ1BJX8_9GAMM</name>
<evidence type="ECO:0000256" key="2">
    <source>
        <dbReference type="ARBA" id="ARBA00022723"/>
    </source>
</evidence>
<evidence type="ECO:0000256" key="3">
    <source>
        <dbReference type="ARBA" id="ARBA00022896"/>
    </source>
</evidence>
<evidence type="ECO:0000259" key="7">
    <source>
        <dbReference type="PROSITE" id="PS51471"/>
    </source>
</evidence>
<keyword evidence="3" id="KW-0847">Vitamin C</keyword>
<dbReference type="AlphaFoldDB" id="A0AAJ1BJX8"/>
<dbReference type="GO" id="GO:0008198">
    <property type="term" value="F:ferrous iron binding"/>
    <property type="evidence" value="ECO:0007669"/>
    <property type="project" value="TreeGrafter"/>
</dbReference>
<dbReference type="InterPro" id="IPR006620">
    <property type="entry name" value="Pro_4_hyd_alph"/>
</dbReference>
<dbReference type="GO" id="GO:0031418">
    <property type="term" value="F:L-ascorbic acid binding"/>
    <property type="evidence" value="ECO:0007669"/>
    <property type="project" value="UniProtKB-KW"/>
</dbReference>
<dbReference type="PANTHER" id="PTHR12907:SF26">
    <property type="entry name" value="HIF PROLYL HYDROXYLASE, ISOFORM C"/>
    <property type="match status" value="1"/>
</dbReference>
<gene>
    <name evidence="8" type="ORF">MJ923_18040</name>
</gene>
<evidence type="ECO:0000256" key="1">
    <source>
        <dbReference type="ARBA" id="ARBA00001961"/>
    </source>
</evidence>
<accession>A0AAJ1BJX8</accession>
<keyword evidence="9" id="KW-1185">Reference proteome</keyword>
<organism evidence="8 9">
    <name type="scientific">Shewanella zhuhaiensis</name>
    <dbReference type="NCBI Taxonomy" id="2919576"/>
    <lineage>
        <taxon>Bacteria</taxon>
        <taxon>Pseudomonadati</taxon>
        <taxon>Pseudomonadota</taxon>
        <taxon>Gammaproteobacteria</taxon>
        <taxon>Alteromonadales</taxon>
        <taxon>Shewanellaceae</taxon>
        <taxon>Shewanella</taxon>
    </lineage>
</organism>
<dbReference type="SMART" id="SM00702">
    <property type="entry name" value="P4Hc"/>
    <property type="match status" value="1"/>
</dbReference>
<proteinExistence type="predicted"/>
<evidence type="ECO:0000256" key="6">
    <source>
        <dbReference type="ARBA" id="ARBA00023004"/>
    </source>
</evidence>
<dbReference type="InterPro" id="IPR044862">
    <property type="entry name" value="Pro_4_hyd_alph_FE2OG_OXY"/>
</dbReference>
<reference evidence="8 9" key="1">
    <citation type="submission" date="2022-02" db="EMBL/GenBank/DDBJ databases">
        <title>The genome sequence of Shewanella sp. 3B26.</title>
        <authorList>
            <person name="Du J."/>
        </authorList>
    </citation>
    <scope>NUCLEOTIDE SEQUENCE [LARGE SCALE GENOMIC DNA]</scope>
    <source>
        <strain evidence="8 9">3B26</strain>
    </source>
</reference>
<keyword evidence="4" id="KW-0223">Dioxygenase</keyword>
<feature type="domain" description="Fe2OG dioxygenase" evidence="7">
    <location>
        <begin position="99"/>
        <end position="200"/>
    </location>
</feature>
<sequence length="207" mass="23640">MVCKFSESVLDEVADALVDRGYICIDSLFAPELVLKLRQKVFSEADDTFKPASIGRGNEQHRNVDIRRDSIRWLEPGCATDNGFLSLMDTLKDGLNRRLFMGLFDYESHYALYRPGAFYKKHVDALKGSQNRILTTVFFMNPDWQPEHGGILKLYDEDDTLLEEIAPTMGRLVIFLSERFPHEVMPTTVERASIAGWFRVAGSQHGF</sequence>
<evidence type="ECO:0000256" key="5">
    <source>
        <dbReference type="ARBA" id="ARBA00023002"/>
    </source>
</evidence>
<dbReference type="PROSITE" id="PS51471">
    <property type="entry name" value="FE2OG_OXY"/>
    <property type="match status" value="1"/>
</dbReference>
<comment type="caution">
    <text evidence="8">The sequence shown here is derived from an EMBL/GenBank/DDBJ whole genome shotgun (WGS) entry which is preliminary data.</text>
</comment>